<dbReference type="HOGENOM" id="CLU_020854_1_0_6"/>
<feature type="transmembrane region" description="Helical" evidence="7">
    <location>
        <begin position="90"/>
        <end position="111"/>
    </location>
</feature>
<feature type="transmembrane region" description="Helical" evidence="7">
    <location>
        <begin position="123"/>
        <end position="142"/>
    </location>
</feature>
<dbReference type="GO" id="GO:0005886">
    <property type="term" value="C:plasma membrane"/>
    <property type="evidence" value="ECO:0007669"/>
    <property type="project" value="UniProtKB-SubCell"/>
</dbReference>
<evidence type="ECO:0000313" key="8">
    <source>
        <dbReference type="EMBL" id="EAQ96516.1"/>
    </source>
</evidence>
<reference evidence="8 9" key="2">
    <citation type="journal article" date="2009" name="PLoS ONE">
        <title>The photosynthetic apparatus and its regulation in the aerobic gammaproteobacterium Congregibacter litoralis gen. nov., sp. nov.</title>
        <authorList>
            <person name="Spring S."/>
            <person name="Lunsdorf H."/>
            <person name="Fuchs B.M."/>
            <person name="Tindall B.J."/>
        </authorList>
    </citation>
    <scope>NUCLEOTIDE SEQUENCE [LARGE SCALE GENOMIC DNA]</scope>
    <source>
        <strain evidence="8">KT71</strain>
    </source>
</reference>
<feature type="transmembrane region" description="Helical" evidence="7">
    <location>
        <begin position="227"/>
        <end position="252"/>
    </location>
</feature>
<dbReference type="GO" id="GO:0022857">
    <property type="term" value="F:transmembrane transporter activity"/>
    <property type="evidence" value="ECO:0007669"/>
    <property type="project" value="InterPro"/>
</dbReference>
<dbReference type="Pfam" id="PF13520">
    <property type="entry name" value="AA_permease_2"/>
    <property type="match status" value="1"/>
</dbReference>
<dbReference type="PIRSF" id="PIRSF006060">
    <property type="entry name" value="AA_transporter"/>
    <property type="match status" value="1"/>
</dbReference>
<evidence type="ECO:0000256" key="4">
    <source>
        <dbReference type="ARBA" id="ARBA00022692"/>
    </source>
</evidence>
<keyword evidence="5 7" id="KW-1133">Transmembrane helix</keyword>
<feature type="transmembrane region" description="Helical" evidence="7">
    <location>
        <begin position="264"/>
        <end position="291"/>
    </location>
</feature>
<proteinExistence type="predicted"/>
<keyword evidence="3" id="KW-1003">Cell membrane</keyword>
<dbReference type="STRING" id="314285.KT71_05812"/>
<feature type="transmembrane region" description="Helical" evidence="7">
    <location>
        <begin position="356"/>
        <end position="380"/>
    </location>
</feature>
<feature type="transmembrane region" description="Helical" evidence="7">
    <location>
        <begin position="16"/>
        <end position="35"/>
    </location>
</feature>
<dbReference type="RefSeq" id="WP_008293581.1">
    <property type="nucleotide sequence ID" value="NZ_CM002299.1"/>
</dbReference>
<keyword evidence="4 7" id="KW-0812">Transmembrane</keyword>
<dbReference type="OrthoDB" id="3185104at2"/>
<reference evidence="8 9" key="1">
    <citation type="journal article" date="2007" name="Proc. Natl. Acad. Sci. U.S.A.">
        <title>Characterization of a marine gammaproteobacterium capable of aerobic anoxygenic photosynthesis.</title>
        <authorList>
            <person name="Fuchs B.M."/>
            <person name="Spring S."/>
            <person name="Teeling H."/>
            <person name="Quast C."/>
            <person name="Wulf J."/>
            <person name="Schattenhofer M."/>
            <person name="Yan S."/>
            <person name="Ferriera S."/>
            <person name="Johnson J."/>
            <person name="Glockner F.O."/>
            <person name="Amann R."/>
        </authorList>
    </citation>
    <scope>NUCLEOTIDE SEQUENCE [LARGE SCALE GENOMIC DNA]</scope>
    <source>
        <strain evidence="8">KT71</strain>
    </source>
</reference>
<dbReference type="InterPro" id="IPR002293">
    <property type="entry name" value="AA/rel_permease1"/>
</dbReference>
<comment type="caution">
    <text evidence="8">The sequence shown here is derived from an EMBL/GenBank/DDBJ whole genome shotgun (WGS) entry which is preliminary data.</text>
</comment>
<protein>
    <submittedName>
        <fullName evidence="8">Amino acid transporter</fullName>
    </submittedName>
</protein>
<dbReference type="AlphaFoldDB" id="A4AC66"/>
<feature type="transmembrane region" description="Helical" evidence="7">
    <location>
        <begin position="428"/>
        <end position="447"/>
    </location>
</feature>
<evidence type="ECO:0000256" key="5">
    <source>
        <dbReference type="ARBA" id="ARBA00022989"/>
    </source>
</evidence>
<accession>A4AC66</accession>
<dbReference type="InterPro" id="IPR050367">
    <property type="entry name" value="APC_superfamily"/>
</dbReference>
<dbReference type="eggNOG" id="COG0531">
    <property type="taxonomic scope" value="Bacteria"/>
</dbReference>
<dbReference type="Proteomes" id="UP000019205">
    <property type="component" value="Chromosome"/>
</dbReference>
<evidence type="ECO:0000256" key="6">
    <source>
        <dbReference type="ARBA" id="ARBA00023136"/>
    </source>
</evidence>
<feature type="transmembrane region" description="Helical" evidence="7">
    <location>
        <begin position="41"/>
        <end position="60"/>
    </location>
</feature>
<name>A4AC66_9GAMM</name>
<feature type="transmembrane region" description="Helical" evidence="7">
    <location>
        <begin position="154"/>
        <end position="173"/>
    </location>
</feature>
<evidence type="ECO:0000313" key="9">
    <source>
        <dbReference type="Proteomes" id="UP000019205"/>
    </source>
</evidence>
<organism evidence="8 9">
    <name type="scientific">Congregibacter litoralis KT71</name>
    <dbReference type="NCBI Taxonomy" id="314285"/>
    <lineage>
        <taxon>Bacteria</taxon>
        <taxon>Pseudomonadati</taxon>
        <taxon>Pseudomonadota</taxon>
        <taxon>Gammaproteobacteria</taxon>
        <taxon>Cellvibrionales</taxon>
        <taxon>Halieaceae</taxon>
        <taxon>Congregibacter</taxon>
    </lineage>
</organism>
<comment type="subcellular location">
    <subcellularLocation>
        <location evidence="1">Cell membrane</location>
        <topology evidence="1">Multi-pass membrane protein</topology>
    </subcellularLocation>
</comment>
<dbReference type="EMBL" id="AAOA02000006">
    <property type="protein sequence ID" value="EAQ96516.1"/>
    <property type="molecule type" value="Genomic_DNA"/>
</dbReference>
<dbReference type="PANTHER" id="PTHR42770:SF15">
    <property type="entry name" value="GLUTAMATE_GAMMA-AMINOBUTYRATE ANTIPORTER-RELATED"/>
    <property type="match status" value="1"/>
</dbReference>
<evidence type="ECO:0000256" key="2">
    <source>
        <dbReference type="ARBA" id="ARBA00022448"/>
    </source>
</evidence>
<evidence type="ECO:0000256" key="7">
    <source>
        <dbReference type="SAM" id="Phobius"/>
    </source>
</evidence>
<sequence>MTDAIEHPKTLRQRDLVLFTVSAILLPDILTSSASAGVSSIAWWLLLGLLFFFPMGLISAELGCSYPEQGGIYTWIRNAFGGRWASRVTYCYWVNMALWLPSMFILFAGVANRLFDLEASLTIQIGIAIAITWLTVAANVVALKIGKWIPNIGAISKFLLFGALIAGTWRFLSSHEVANAMTVETLTPSWGDGLQFIPAIIYGMLGFELASAGSAEMRNPRRDVPRAILWSGMIVLLLSVLGTFAVLATIPVAGINIVEGVIDVLALAFAGSAAGDALVLFLGVCFLFGIYSSCAAWSMGANRAAAEAAMEKELPAWFGIELPGNGSPVGAAALTGTVSTLALLSYGFMSGSNEDLFWSLFAFSSVLFMLPYLGMVLAFLRMRSVDGEHPRPFRVPGGRPGAWMSAMLCGSILIIAIALFMVTPGEGPQWAVIIGVVAALLLGELLVRTAEQSAGSSV</sequence>
<feature type="transmembrane region" description="Helical" evidence="7">
    <location>
        <begin position="329"/>
        <end position="350"/>
    </location>
</feature>
<dbReference type="PANTHER" id="PTHR42770">
    <property type="entry name" value="AMINO ACID TRANSPORTER-RELATED"/>
    <property type="match status" value="1"/>
</dbReference>
<keyword evidence="2" id="KW-0813">Transport</keyword>
<keyword evidence="9" id="KW-1185">Reference proteome</keyword>
<gene>
    <name evidence="8" type="ORF">KT71_05812</name>
</gene>
<evidence type="ECO:0000256" key="3">
    <source>
        <dbReference type="ARBA" id="ARBA00022475"/>
    </source>
</evidence>
<feature type="transmembrane region" description="Helical" evidence="7">
    <location>
        <begin position="193"/>
        <end position="215"/>
    </location>
</feature>
<dbReference type="Gene3D" id="1.20.1740.10">
    <property type="entry name" value="Amino acid/polyamine transporter I"/>
    <property type="match status" value="1"/>
</dbReference>
<feature type="transmembrane region" description="Helical" evidence="7">
    <location>
        <begin position="401"/>
        <end position="422"/>
    </location>
</feature>
<evidence type="ECO:0000256" key="1">
    <source>
        <dbReference type="ARBA" id="ARBA00004651"/>
    </source>
</evidence>
<keyword evidence="6 7" id="KW-0472">Membrane</keyword>